<reference evidence="5 6" key="1">
    <citation type="submission" date="2024-04" db="EMBL/GenBank/DDBJ databases">
        <authorList>
            <consortium name="Genoscope - CEA"/>
            <person name="William W."/>
        </authorList>
    </citation>
    <scope>NUCLEOTIDE SEQUENCE [LARGE SCALE GENOMIC DNA]</scope>
</reference>
<dbReference type="GO" id="GO:0008171">
    <property type="term" value="F:O-methyltransferase activity"/>
    <property type="evidence" value="ECO:0007669"/>
    <property type="project" value="InterPro"/>
</dbReference>
<keyword evidence="2" id="KW-0808">Transferase</keyword>
<evidence type="ECO:0000256" key="4">
    <source>
        <dbReference type="ARBA" id="ARBA00023453"/>
    </source>
</evidence>
<keyword evidence="1" id="KW-0489">Methyltransferase</keyword>
<evidence type="ECO:0000256" key="2">
    <source>
        <dbReference type="ARBA" id="ARBA00022679"/>
    </source>
</evidence>
<name>A0AAV2HQE0_LYMST</name>
<proteinExistence type="inferred from homology"/>
<keyword evidence="3" id="KW-0949">S-adenosyl-L-methionine</keyword>
<evidence type="ECO:0008006" key="7">
    <source>
        <dbReference type="Google" id="ProtNLM"/>
    </source>
</evidence>
<dbReference type="AlphaFoldDB" id="A0AAV2HQE0"/>
<dbReference type="CDD" id="cd02440">
    <property type="entry name" value="AdoMet_MTases"/>
    <property type="match status" value="1"/>
</dbReference>
<accession>A0AAV2HQE0</accession>
<dbReference type="PANTHER" id="PTHR10509">
    <property type="entry name" value="O-METHYLTRANSFERASE-RELATED"/>
    <property type="match status" value="1"/>
</dbReference>
<protein>
    <recommendedName>
        <fullName evidence="7">Caffeoyl-CoA O-methyltransferase</fullName>
    </recommendedName>
</protein>
<evidence type="ECO:0000256" key="1">
    <source>
        <dbReference type="ARBA" id="ARBA00022603"/>
    </source>
</evidence>
<keyword evidence="6" id="KW-1185">Reference proteome</keyword>
<evidence type="ECO:0000313" key="6">
    <source>
        <dbReference type="Proteomes" id="UP001497497"/>
    </source>
</evidence>
<dbReference type="PROSITE" id="PS51682">
    <property type="entry name" value="SAM_OMT_I"/>
    <property type="match status" value="1"/>
</dbReference>
<dbReference type="Proteomes" id="UP001497497">
    <property type="component" value="Unassembled WGS sequence"/>
</dbReference>
<dbReference type="GO" id="GO:0008757">
    <property type="term" value="F:S-adenosylmethionine-dependent methyltransferase activity"/>
    <property type="evidence" value="ECO:0007669"/>
    <property type="project" value="TreeGrafter"/>
</dbReference>
<dbReference type="InterPro" id="IPR002935">
    <property type="entry name" value="SAM_O-MeTrfase"/>
</dbReference>
<dbReference type="SUPFAM" id="SSF53335">
    <property type="entry name" value="S-adenosyl-L-methionine-dependent methyltransferases"/>
    <property type="match status" value="1"/>
</dbReference>
<comment type="caution">
    <text evidence="5">The sequence shown here is derived from an EMBL/GenBank/DDBJ whole genome shotgun (WGS) entry which is preliminary data.</text>
</comment>
<dbReference type="PANTHER" id="PTHR10509:SF14">
    <property type="entry name" value="CAFFEOYL-COA O-METHYLTRANSFERASE 3-RELATED"/>
    <property type="match status" value="1"/>
</dbReference>
<evidence type="ECO:0000313" key="5">
    <source>
        <dbReference type="EMBL" id="CAL1534381.1"/>
    </source>
</evidence>
<comment type="similarity">
    <text evidence="4">Belongs to the class I-like SAM-binding methyltransferase superfamily. Cation-dependent O-methyltransferase family.</text>
</comment>
<dbReference type="EMBL" id="CAXITT010000170">
    <property type="protein sequence ID" value="CAL1534381.1"/>
    <property type="molecule type" value="Genomic_DNA"/>
</dbReference>
<dbReference type="Gene3D" id="3.40.50.150">
    <property type="entry name" value="Vaccinia Virus protein VP39"/>
    <property type="match status" value="1"/>
</dbReference>
<gene>
    <name evidence="5" type="ORF">GSLYS_00008341001</name>
</gene>
<dbReference type="Pfam" id="PF01596">
    <property type="entry name" value="Methyltransf_3"/>
    <property type="match status" value="1"/>
</dbReference>
<dbReference type="GO" id="GO:0032259">
    <property type="term" value="P:methylation"/>
    <property type="evidence" value="ECO:0007669"/>
    <property type="project" value="UniProtKB-KW"/>
</dbReference>
<dbReference type="InterPro" id="IPR029063">
    <property type="entry name" value="SAM-dependent_MTases_sf"/>
</dbReference>
<sequence length="277" mass="31119">MSANKQLRTRDHCDPAISKFEKALELAESTQASSEIIKALKSGLELIHLREEFTLYATSTQSEPCENILDETYSHDWKTLHDQGKTTWNLLPQMMTGPLEGQFLKSLVSIHNAKRVLDIGMFTGYSALSMAEALPADGQVVTIDQDEYLKEFVGEALLSKSPHHKKINIVIGKAPELLQQMVDNKEVFDIIFLDADKSEYPVYFKFAFELNLLRPGGTVLVDNAYRYGDGYIPEAGETVTKKFVKSVVEDKSLHSVLVPIRDGILIIRRKTDVEGNL</sequence>
<organism evidence="5 6">
    <name type="scientific">Lymnaea stagnalis</name>
    <name type="common">Great pond snail</name>
    <name type="synonym">Helix stagnalis</name>
    <dbReference type="NCBI Taxonomy" id="6523"/>
    <lineage>
        <taxon>Eukaryota</taxon>
        <taxon>Metazoa</taxon>
        <taxon>Spiralia</taxon>
        <taxon>Lophotrochozoa</taxon>
        <taxon>Mollusca</taxon>
        <taxon>Gastropoda</taxon>
        <taxon>Heterobranchia</taxon>
        <taxon>Euthyneura</taxon>
        <taxon>Panpulmonata</taxon>
        <taxon>Hygrophila</taxon>
        <taxon>Lymnaeoidea</taxon>
        <taxon>Lymnaeidae</taxon>
        <taxon>Lymnaea</taxon>
    </lineage>
</organism>
<evidence type="ECO:0000256" key="3">
    <source>
        <dbReference type="ARBA" id="ARBA00022691"/>
    </source>
</evidence>
<dbReference type="InterPro" id="IPR050362">
    <property type="entry name" value="Cation-dep_OMT"/>
</dbReference>